<keyword evidence="4" id="KW-1185">Reference proteome</keyword>
<dbReference type="InterPro" id="IPR008988">
    <property type="entry name" value="Transcriptional_repressor_C"/>
</dbReference>
<evidence type="ECO:0000313" key="4">
    <source>
        <dbReference type="Proteomes" id="UP000186341"/>
    </source>
</evidence>
<name>A0A1U7NIC0_9FIRM</name>
<keyword evidence="1" id="KW-0408">Iron</keyword>
<dbReference type="Proteomes" id="UP000186341">
    <property type="component" value="Unassembled WGS sequence"/>
</dbReference>
<evidence type="ECO:0000259" key="2">
    <source>
        <dbReference type="SMART" id="SM00899"/>
    </source>
</evidence>
<organism evidence="3 4">
    <name type="scientific">Ileibacterium valens</name>
    <dbReference type="NCBI Taxonomy" id="1862668"/>
    <lineage>
        <taxon>Bacteria</taxon>
        <taxon>Bacillati</taxon>
        <taxon>Bacillota</taxon>
        <taxon>Erysipelotrichia</taxon>
        <taxon>Erysipelotrichales</taxon>
        <taxon>Erysipelotrichaceae</taxon>
        <taxon>Ileibacterium</taxon>
    </lineage>
</organism>
<proteinExistence type="predicted"/>
<reference evidence="3 4" key="1">
    <citation type="submission" date="2016-11" db="EMBL/GenBank/DDBJ databases">
        <title>Description of two novel members of the family Erysipelotrichaceae: Ileibacterium lipovorans gen. nov., sp. nov. and Dubosiella newyorkensis, gen. nov., sp. nov.</title>
        <authorList>
            <person name="Cox L.M."/>
            <person name="Sohn J."/>
            <person name="Tyrrell K.L."/>
            <person name="Citron D.M."/>
            <person name="Lawson P.A."/>
            <person name="Patel N.B."/>
            <person name="Iizumi T."/>
            <person name="Perez-Perez G.I."/>
            <person name="Goldstein E.J."/>
            <person name="Blaser M.J."/>
        </authorList>
    </citation>
    <scope>NUCLEOTIDE SEQUENCE [LARGE SCALE GENOMIC DNA]</scope>
    <source>
        <strain evidence="3 4">NYU-BL-A3</strain>
    </source>
</reference>
<dbReference type="InterPro" id="IPR038157">
    <property type="entry name" value="FeoA_core_dom"/>
</dbReference>
<evidence type="ECO:0000313" key="3">
    <source>
        <dbReference type="EMBL" id="OLU42126.1"/>
    </source>
</evidence>
<dbReference type="GO" id="GO:0046914">
    <property type="term" value="F:transition metal ion binding"/>
    <property type="evidence" value="ECO:0007669"/>
    <property type="project" value="InterPro"/>
</dbReference>
<dbReference type="EMBL" id="MPJW01000066">
    <property type="protein sequence ID" value="OLU42126.1"/>
    <property type="molecule type" value="Genomic_DNA"/>
</dbReference>
<dbReference type="SUPFAM" id="SSF50037">
    <property type="entry name" value="C-terminal domain of transcriptional repressors"/>
    <property type="match status" value="1"/>
</dbReference>
<accession>A0A1U7NIC0</accession>
<gene>
    <name evidence="3" type="ORF">BO222_02125</name>
</gene>
<dbReference type="SMART" id="SM00899">
    <property type="entry name" value="FeoA"/>
    <property type="match status" value="1"/>
</dbReference>
<comment type="caution">
    <text evidence="3">The sequence shown here is derived from an EMBL/GenBank/DDBJ whole genome shotgun (WGS) entry which is preliminary data.</text>
</comment>
<dbReference type="OrthoDB" id="9811076at2"/>
<feature type="domain" description="Ferrous iron transporter FeoA-like" evidence="2">
    <location>
        <begin position="1"/>
        <end position="72"/>
    </location>
</feature>
<dbReference type="Pfam" id="PF04023">
    <property type="entry name" value="FeoA"/>
    <property type="match status" value="1"/>
</dbReference>
<dbReference type="InterPro" id="IPR007167">
    <property type="entry name" value="Fe-transptr_FeoA-like"/>
</dbReference>
<dbReference type="Gene3D" id="2.30.30.90">
    <property type="match status" value="1"/>
</dbReference>
<dbReference type="AlphaFoldDB" id="A0A1U7NIC0"/>
<dbReference type="RefSeq" id="WP_075817957.1">
    <property type="nucleotide sequence ID" value="NZ_CAJUTZ010000089.1"/>
</dbReference>
<evidence type="ECO:0000256" key="1">
    <source>
        <dbReference type="ARBA" id="ARBA00023004"/>
    </source>
</evidence>
<dbReference type="GeneID" id="82202033"/>
<protein>
    <recommendedName>
        <fullName evidence="2">Ferrous iron transporter FeoA-like domain-containing protein</fullName>
    </recommendedName>
</protein>
<sequence>MRLKDVPLSSTVKVVSIDLNEDTKRRLQSLGMLPGTPLQVLHRKKSGTMVISLRSNRFAIGSKMSAGIEVDHV</sequence>